<organism evidence="1 2">
    <name type="scientific">Leucogyrophana mollusca</name>
    <dbReference type="NCBI Taxonomy" id="85980"/>
    <lineage>
        <taxon>Eukaryota</taxon>
        <taxon>Fungi</taxon>
        <taxon>Dikarya</taxon>
        <taxon>Basidiomycota</taxon>
        <taxon>Agaricomycotina</taxon>
        <taxon>Agaricomycetes</taxon>
        <taxon>Agaricomycetidae</taxon>
        <taxon>Boletales</taxon>
        <taxon>Boletales incertae sedis</taxon>
        <taxon>Leucogyrophana</taxon>
    </lineage>
</organism>
<evidence type="ECO:0000313" key="2">
    <source>
        <dbReference type="Proteomes" id="UP000790709"/>
    </source>
</evidence>
<accession>A0ACB8BBS0</accession>
<protein>
    <submittedName>
        <fullName evidence="1">Uncharacterized protein</fullName>
    </submittedName>
</protein>
<comment type="caution">
    <text evidence="1">The sequence shown here is derived from an EMBL/GenBank/DDBJ whole genome shotgun (WGS) entry which is preliminary data.</text>
</comment>
<dbReference type="EMBL" id="MU266486">
    <property type="protein sequence ID" value="KAH7922403.1"/>
    <property type="molecule type" value="Genomic_DNA"/>
</dbReference>
<gene>
    <name evidence="1" type="ORF">BV22DRAFT_660257</name>
</gene>
<keyword evidence="2" id="KW-1185">Reference proteome</keyword>
<proteinExistence type="predicted"/>
<reference evidence="1" key="1">
    <citation type="journal article" date="2021" name="New Phytol.">
        <title>Evolutionary innovations through gain and loss of genes in the ectomycorrhizal Boletales.</title>
        <authorList>
            <person name="Wu G."/>
            <person name="Miyauchi S."/>
            <person name="Morin E."/>
            <person name="Kuo A."/>
            <person name="Drula E."/>
            <person name="Varga T."/>
            <person name="Kohler A."/>
            <person name="Feng B."/>
            <person name="Cao Y."/>
            <person name="Lipzen A."/>
            <person name="Daum C."/>
            <person name="Hundley H."/>
            <person name="Pangilinan J."/>
            <person name="Johnson J."/>
            <person name="Barry K."/>
            <person name="LaButti K."/>
            <person name="Ng V."/>
            <person name="Ahrendt S."/>
            <person name="Min B."/>
            <person name="Choi I.G."/>
            <person name="Park H."/>
            <person name="Plett J.M."/>
            <person name="Magnuson J."/>
            <person name="Spatafora J.W."/>
            <person name="Nagy L.G."/>
            <person name="Henrissat B."/>
            <person name="Grigoriev I.V."/>
            <person name="Yang Z.L."/>
            <person name="Xu J."/>
            <person name="Martin F.M."/>
        </authorList>
    </citation>
    <scope>NUCLEOTIDE SEQUENCE</scope>
    <source>
        <strain evidence="1">KUC20120723A-06</strain>
    </source>
</reference>
<sequence length="402" mass="44018">MHLRRKHTRFVVPHSSSLLAQNISAAPSSAASTPDLSCIRDDFPRPPNTFIESGGQGGFVAADGKTTVLSPEDLDSFTPIPQRIFKPRGNPELTNLQDSLLSRCPKRGSSQSCERTGTRLEIVHEASDEESSVEIERVSRGLQGLMDDHQIEEDRVEHSPGAPVSLWDALDMELGSMSSINSANCADTLDPSFPRPRKLRKSQSAVLRDRGVSTLTVSSTTPSVPTHKKLRKRMRSTSSPMLRPTLPQPLHNLPNGVQQIGNGIGYNPVASPARRPESVYRTALRSCQSLFSAGLPALRYKLSKRSLRESLEPSEPETTTEAEHAQNVMTVMREIYGNNWTLGMVPVPMDHMDATSPSNDSEGPLTPESPPFKQPVGIALEDAEPANFRVIPSSGLHLHMRS</sequence>
<evidence type="ECO:0000313" key="1">
    <source>
        <dbReference type="EMBL" id="KAH7922403.1"/>
    </source>
</evidence>
<name>A0ACB8BBS0_9AGAM</name>
<dbReference type="Proteomes" id="UP000790709">
    <property type="component" value="Unassembled WGS sequence"/>
</dbReference>